<dbReference type="Pfam" id="PF02774">
    <property type="entry name" value="Semialdhyde_dhC"/>
    <property type="match status" value="1"/>
</dbReference>
<reference evidence="3 4" key="1">
    <citation type="submission" date="2018-12" db="EMBL/GenBank/DDBJ databases">
        <title>Sequencing of bacterial isolates from soil warming experiment in Harvard Forest, Massachusetts, USA.</title>
        <authorList>
            <person name="Deangelis K."/>
        </authorList>
    </citation>
    <scope>NUCLEOTIDE SEQUENCE [LARGE SCALE GENOMIC DNA]</scope>
    <source>
        <strain evidence="3 4">EB153</strain>
    </source>
</reference>
<organism evidence="3 4">
    <name type="scientific">Edaphobacter aggregans</name>
    <dbReference type="NCBI Taxonomy" id="570835"/>
    <lineage>
        <taxon>Bacteria</taxon>
        <taxon>Pseudomonadati</taxon>
        <taxon>Acidobacteriota</taxon>
        <taxon>Terriglobia</taxon>
        <taxon>Terriglobales</taxon>
        <taxon>Acidobacteriaceae</taxon>
        <taxon>Edaphobacter</taxon>
    </lineage>
</organism>
<dbReference type="Gene3D" id="3.30.360.10">
    <property type="entry name" value="Dihydrodipicolinate Reductase, domain 2"/>
    <property type="match status" value="1"/>
</dbReference>
<comment type="similarity">
    <text evidence="1">Belongs to the aspartate-semialdehyde dehydrogenase family.</text>
</comment>
<dbReference type="AlphaFoldDB" id="A0A3R9PQS4"/>
<dbReference type="GO" id="GO:0051287">
    <property type="term" value="F:NAD binding"/>
    <property type="evidence" value="ECO:0007669"/>
    <property type="project" value="InterPro"/>
</dbReference>
<proteinExistence type="inferred from homology"/>
<name>A0A3R9PQS4_9BACT</name>
<dbReference type="InterPro" id="IPR000534">
    <property type="entry name" value="Semialdehyde_DH_NAD-bd"/>
</dbReference>
<keyword evidence="4" id="KW-1185">Reference proteome</keyword>
<gene>
    <name evidence="3" type="ORF">EDE15_1304</name>
</gene>
<dbReference type="Gene3D" id="3.40.50.720">
    <property type="entry name" value="NAD(P)-binding Rossmann-like Domain"/>
    <property type="match status" value="1"/>
</dbReference>
<dbReference type="PANTHER" id="PTHR46278">
    <property type="entry name" value="DEHYDROGENASE, PUTATIVE-RELATED"/>
    <property type="match status" value="1"/>
</dbReference>
<accession>A0A3R9PQS4</accession>
<dbReference type="GO" id="GO:0008652">
    <property type="term" value="P:amino acid biosynthetic process"/>
    <property type="evidence" value="ECO:0007669"/>
    <property type="project" value="InterPro"/>
</dbReference>
<evidence type="ECO:0000313" key="3">
    <source>
        <dbReference type="EMBL" id="RSL15799.1"/>
    </source>
</evidence>
<dbReference type="InterPro" id="IPR012280">
    <property type="entry name" value="Semialdhyde_DH_dimer_dom"/>
</dbReference>
<dbReference type="OrthoDB" id="115554at2"/>
<dbReference type="PANTHER" id="PTHR46278:SF2">
    <property type="entry name" value="ASPARTATE-SEMIALDEHYDE DEHYDROGENASE"/>
    <property type="match status" value="1"/>
</dbReference>
<dbReference type="InterPro" id="IPR036291">
    <property type="entry name" value="NAD(P)-bd_dom_sf"/>
</dbReference>
<dbReference type="SUPFAM" id="SSF51735">
    <property type="entry name" value="NAD(P)-binding Rossmann-fold domains"/>
    <property type="match status" value="1"/>
</dbReference>
<dbReference type="SMART" id="SM00859">
    <property type="entry name" value="Semialdhyde_dh"/>
    <property type="match status" value="1"/>
</dbReference>
<protein>
    <submittedName>
        <fullName evidence="3">Aspartate-semialdehyde dehydrogenase</fullName>
    </submittedName>
</protein>
<evidence type="ECO:0000313" key="4">
    <source>
        <dbReference type="Proteomes" id="UP000269669"/>
    </source>
</evidence>
<dbReference type="GO" id="GO:0046983">
    <property type="term" value="F:protein dimerization activity"/>
    <property type="evidence" value="ECO:0007669"/>
    <property type="project" value="InterPro"/>
</dbReference>
<evidence type="ECO:0000259" key="2">
    <source>
        <dbReference type="SMART" id="SM00859"/>
    </source>
</evidence>
<dbReference type="CDD" id="cd18129">
    <property type="entry name" value="ASADH_C_USG1_like"/>
    <property type="match status" value="1"/>
</dbReference>
<evidence type="ECO:0000256" key="1">
    <source>
        <dbReference type="ARBA" id="ARBA00010584"/>
    </source>
</evidence>
<sequence>MANRMYRIGIVGASSLAGKELSDELGESLLAASDVMLLDDEDVAGQVTTAGDEPAFIQRIEASSFERMDFVFFAGGADVTKKHWQDARRAGASIVDLTYALEREKDVLVRAPWVAEELEAKIPRTGPEPDLKTPAVVAAHPVAVMLALTMARLQAKLPVASVAATVMEPASEHGRAAMDELHQQTVNLLSFQSLPREQYDAQVSFNLLPALGESAKISLEKTERRIRNQYVSISSGLLPSLALQIVQAPVFHGYVISVLVELSQPTTVVEVEEALSGDHVDLVAEESEPPSNLSAAGQEDIMVRVTGESDGGRPGRRFWLWLAADNLKLAALNAIACASELRRLRPLGKVQ</sequence>
<dbReference type="GO" id="GO:0016620">
    <property type="term" value="F:oxidoreductase activity, acting on the aldehyde or oxo group of donors, NAD or NADP as acceptor"/>
    <property type="evidence" value="ECO:0007669"/>
    <property type="project" value="InterPro"/>
</dbReference>
<dbReference type="Proteomes" id="UP000269669">
    <property type="component" value="Unassembled WGS sequence"/>
</dbReference>
<dbReference type="EMBL" id="RSDW01000001">
    <property type="protein sequence ID" value="RSL15799.1"/>
    <property type="molecule type" value="Genomic_DNA"/>
</dbReference>
<feature type="domain" description="Semialdehyde dehydrogenase NAD-binding" evidence="2">
    <location>
        <begin position="7"/>
        <end position="121"/>
    </location>
</feature>
<dbReference type="CDD" id="cd17894">
    <property type="entry name" value="ASADH_USG1_N"/>
    <property type="match status" value="1"/>
</dbReference>
<dbReference type="Pfam" id="PF01118">
    <property type="entry name" value="Semialdhyde_dh"/>
    <property type="match status" value="1"/>
</dbReference>
<dbReference type="SUPFAM" id="SSF55347">
    <property type="entry name" value="Glyceraldehyde-3-phosphate dehydrogenase-like, C-terminal domain"/>
    <property type="match status" value="1"/>
</dbReference>
<dbReference type="PIRSF" id="PIRSF000148">
    <property type="entry name" value="ASA_dh"/>
    <property type="match status" value="1"/>
</dbReference>
<comment type="caution">
    <text evidence="3">The sequence shown here is derived from an EMBL/GenBank/DDBJ whole genome shotgun (WGS) entry which is preliminary data.</text>
</comment>